<dbReference type="InterPro" id="IPR001792">
    <property type="entry name" value="Acylphosphatase-like_dom"/>
</dbReference>
<dbReference type="InterPro" id="IPR036046">
    <property type="entry name" value="Acylphosphatase-like_dom_sf"/>
</dbReference>
<name>A0A7X6K606_9MICC</name>
<feature type="active site" evidence="5">
    <location>
        <position position="40"/>
    </location>
</feature>
<evidence type="ECO:0000313" key="8">
    <source>
        <dbReference type="EMBL" id="NKX54158.1"/>
    </source>
</evidence>
<dbReference type="GO" id="GO:0003998">
    <property type="term" value="F:acylphosphatase activity"/>
    <property type="evidence" value="ECO:0007669"/>
    <property type="project" value="UniProtKB-EC"/>
</dbReference>
<dbReference type="Proteomes" id="UP000544090">
    <property type="component" value="Unassembled WGS sequence"/>
</dbReference>
<dbReference type="Gene3D" id="3.30.70.100">
    <property type="match status" value="1"/>
</dbReference>
<dbReference type="EMBL" id="JAAZSQ010000004">
    <property type="protein sequence ID" value="NKX54158.1"/>
    <property type="molecule type" value="Genomic_DNA"/>
</dbReference>
<evidence type="ECO:0000313" key="9">
    <source>
        <dbReference type="Proteomes" id="UP000544090"/>
    </source>
</evidence>
<comment type="similarity">
    <text evidence="1 6">Belongs to the acylphosphatase family.</text>
</comment>
<protein>
    <recommendedName>
        <fullName evidence="3 5">acylphosphatase</fullName>
        <ecNumber evidence="2 5">3.6.1.7</ecNumber>
    </recommendedName>
</protein>
<accession>A0A7X6K606</accession>
<dbReference type="AlphaFoldDB" id="A0A7X6K606"/>
<evidence type="ECO:0000256" key="5">
    <source>
        <dbReference type="PROSITE-ProRule" id="PRU00520"/>
    </source>
</evidence>
<feature type="domain" description="Acylphosphatase-like" evidence="7">
    <location>
        <begin position="7"/>
        <end position="92"/>
    </location>
</feature>
<dbReference type="InterPro" id="IPR020456">
    <property type="entry name" value="Acylphosphatase"/>
</dbReference>
<evidence type="ECO:0000256" key="1">
    <source>
        <dbReference type="ARBA" id="ARBA00005614"/>
    </source>
</evidence>
<sequence length="92" mass="9798">MDGKLERLSATVAGHVQGVGFRYWTRSQAERLGLDGQAVNSPDGTVRITAEGPRPALERLVALLRSEAPGRVDRVDTGFAEATGGFRGFDVG</sequence>
<dbReference type="RefSeq" id="WP_168485507.1">
    <property type="nucleotide sequence ID" value="NZ_JAAZSQ010000004.1"/>
</dbReference>
<evidence type="ECO:0000256" key="4">
    <source>
        <dbReference type="ARBA" id="ARBA00047645"/>
    </source>
</evidence>
<comment type="catalytic activity">
    <reaction evidence="4 5">
        <text>an acyl phosphate + H2O = a carboxylate + phosphate + H(+)</text>
        <dbReference type="Rhea" id="RHEA:14965"/>
        <dbReference type="ChEBI" id="CHEBI:15377"/>
        <dbReference type="ChEBI" id="CHEBI:15378"/>
        <dbReference type="ChEBI" id="CHEBI:29067"/>
        <dbReference type="ChEBI" id="CHEBI:43474"/>
        <dbReference type="ChEBI" id="CHEBI:59918"/>
        <dbReference type="EC" id="3.6.1.7"/>
    </reaction>
</comment>
<dbReference type="SUPFAM" id="SSF54975">
    <property type="entry name" value="Acylphosphatase/BLUF domain-like"/>
    <property type="match status" value="1"/>
</dbReference>
<proteinExistence type="inferred from homology"/>
<dbReference type="EC" id="3.6.1.7" evidence="2 5"/>
<dbReference type="Pfam" id="PF00708">
    <property type="entry name" value="Acylphosphatase"/>
    <property type="match status" value="1"/>
</dbReference>
<reference evidence="8 9" key="1">
    <citation type="submission" date="2020-04" db="EMBL/GenBank/DDBJ databases">
        <title>Arthrobacter sp. nov.</title>
        <authorList>
            <person name="Liu S."/>
        </authorList>
    </citation>
    <scope>NUCLEOTIDE SEQUENCE [LARGE SCALE GENOMIC DNA]</scope>
    <source>
        <strain evidence="8 9">E918</strain>
    </source>
</reference>
<keyword evidence="5 8" id="KW-0378">Hydrolase</keyword>
<keyword evidence="9" id="KW-1185">Reference proteome</keyword>
<dbReference type="PANTHER" id="PTHR47268:SF4">
    <property type="entry name" value="ACYLPHOSPHATASE"/>
    <property type="match status" value="1"/>
</dbReference>
<feature type="active site" evidence="5">
    <location>
        <position position="22"/>
    </location>
</feature>
<dbReference type="PANTHER" id="PTHR47268">
    <property type="entry name" value="ACYLPHOSPHATASE"/>
    <property type="match status" value="1"/>
</dbReference>
<evidence type="ECO:0000256" key="6">
    <source>
        <dbReference type="RuleBase" id="RU004168"/>
    </source>
</evidence>
<comment type="caution">
    <text evidence="8">The sequence shown here is derived from an EMBL/GenBank/DDBJ whole genome shotgun (WGS) entry which is preliminary data.</text>
</comment>
<organism evidence="8 9">
    <name type="scientific">Arthrobacter mobilis</name>
    <dbReference type="NCBI Taxonomy" id="2724944"/>
    <lineage>
        <taxon>Bacteria</taxon>
        <taxon>Bacillati</taxon>
        <taxon>Actinomycetota</taxon>
        <taxon>Actinomycetes</taxon>
        <taxon>Micrococcales</taxon>
        <taxon>Micrococcaceae</taxon>
        <taxon>Arthrobacter</taxon>
    </lineage>
</organism>
<evidence type="ECO:0000256" key="3">
    <source>
        <dbReference type="ARBA" id="ARBA00015991"/>
    </source>
</evidence>
<gene>
    <name evidence="8" type="ORF">HGG74_06285</name>
</gene>
<evidence type="ECO:0000256" key="2">
    <source>
        <dbReference type="ARBA" id="ARBA00012150"/>
    </source>
</evidence>
<dbReference type="PROSITE" id="PS00150">
    <property type="entry name" value="ACYLPHOSPHATASE_1"/>
    <property type="match status" value="1"/>
</dbReference>
<evidence type="ECO:0000259" key="7">
    <source>
        <dbReference type="PROSITE" id="PS51160"/>
    </source>
</evidence>
<dbReference type="PROSITE" id="PS51160">
    <property type="entry name" value="ACYLPHOSPHATASE_3"/>
    <property type="match status" value="1"/>
</dbReference>
<dbReference type="InterPro" id="IPR017968">
    <property type="entry name" value="Acylphosphatase_CS"/>
</dbReference>